<dbReference type="OrthoDB" id="978236at2"/>
<keyword evidence="4" id="KW-1185">Reference proteome</keyword>
<comment type="caution">
    <text evidence="3">The sequence shown here is derived from an EMBL/GenBank/DDBJ whole genome shotgun (WGS) entry which is preliminary data.</text>
</comment>
<dbReference type="Gene3D" id="2.40.128.130">
    <property type="entry name" value="Autotransporter beta-domain"/>
    <property type="match status" value="1"/>
</dbReference>
<evidence type="ECO:0000313" key="4">
    <source>
        <dbReference type="Proteomes" id="UP000468650"/>
    </source>
</evidence>
<dbReference type="Proteomes" id="UP000468650">
    <property type="component" value="Unassembled WGS sequence"/>
</dbReference>
<dbReference type="InterPro" id="IPR036709">
    <property type="entry name" value="Autotransporte_beta_dom_sf"/>
</dbReference>
<evidence type="ECO:0000313" key="3">
    <source>
        <dbReference type="EMBL" id="KAB2813795.1"/>
    </source>
</evidence>
<keyword evidence="1" id="KW-0732">Signal</keyword>
<dbReference type="EMBL" id="WBVO01000003">
    <property type="protein sequence ID" value="KAB2813795.1"/>
    <property type="molecule type" value="Genomic_DNA"/>
</dbReference>
<protein>
    <recommendedName>
        <fullName evidence="2">Autotransporter domain-containing protein</fullName>
    </recommendedName>
</protein>
<feature type="signal peptide" evidence="1">
    <location>
        <begin position="1"/>
        <end position="19"/>
    </location>
</feature>
<feature type="domain" description="Autotransporter" evidence="2">
    <location>
        <begin position="58"/>
        <end position="214"/>
    </location>
</feature>
<dbReference type="AlphaFoldDB" id="A0A6N6RHP6"/>
<feature type="chain" id="PRO_5027015876" description="Autotransporter domain-containing protein" evidence="1">
    <location>
        <begin position="20"/>
        <end position="241"/>
    </location>
</feature>
<dbReference type="InterPro" id="IPR005546">
    <property type="entry name" value="Autotransporte_beta"/>
</dbReference>
<name>A0A6N6RHP6_9FLAO</name>
<gene>
    <name evidence="3" type="ORF">F8C67_06450</name>
</gene>
<dbReference type="Pfam" id="PF03797">
    <property type="entry name" value="Autotransporter"/>
    <property type="match status" value="1"/>
</dbReference>
<accession>A0A6N6RHP6</accession>
<evidence type="ECO:0000259" key="2">
    <source>
        <dbReference type="Pfam" id="PF03797"/>
    </source>
</evidence>
<dbReference type="RefSeq" id="WP_151666997.1">
    <property type="nucleotide sequence ID" value="NZ_WBVO01000003.1"/>
</dbReference>
<sequence length="241" mass="27165">MKNWTLTLFALALSFTAFAQPKDKPIYYTDSDVENHFVSFGVNFDPLFTQRRLFSFNTSGANNGLTREDYPATGGFGYNWGGYVNFNINSSLRLGIGAGRTQLNFRLDDYLYENNGDTARVGLNTSTLYNTFPIRVGFTTPMNDAWDLEIWIPIAYNSLVSYTENTTFQGTEINEDLTEEARSSNWSVAIQVGGAFYFTDQWAITGSAQFRYFTTPIIDKTDRPAETPYGTGLSLGIRYQP</sequence>
<reference evidence="3 4" key="1">
    <citation type="submission" date="2019-09" db="EMBL/GenBank/DDBJ databases">
        <title>Genomes of family Cryomorphaceae.</title>
        <authorList>
            <person name="Bowman J.P."/>
        </authorList>
    </citation>
    <scope>NUCLEOTIDE SEQUENCE [LARGE SCALE GENOMIC DNA]</scope>
    <source>
        <strain evidence="3 4">LMG 25704</strain>
    </source>
</reference>
<dbReference type="SUPFAM" id="SSF103515">
    <property type="entry name" value="Autotransporter"/>
    <property type="match status" value="1"/>
</dbReference>
<organism evidence="3 4">
    <name type="scientific">Phaeocystidibacter luteus</name>
    <dbReference type="NCBI Taxonomy" id="911197"/>
    <lineage>
        <taxon>Bacteria</taxon>
        <taxon>Pseudomonadati</taxon>
        <taxon>Bacteroidota</taxon>
        <taxon>Flavobacteriia</taxon>
        <taxon>Flavobacteriales</taxon>
        <taxon>Phaeocystidibacteraceae</taxon>
        <taxon>Phaeocystidibacter</taxon>
    </lineage>
</organism>
<proteinExistence type="predicted"/>
<evidence type="ECO:0000256" key="1">
    <source>
        <dbReference type="SAM" id="SignalP"/>
    </source>
</evidence>